<keyword evidence="1" id="KW-0812">Transmembrane</keyword>
<proteinExistence type="predicted"/>
<gene>
    <name evidence="2" type="ORF">AQUCO_00400098v1</name>
</gene>
<organism evidence="2 3">
    <name type="scientific">Aquilegia coerulea</name>
    <name type="common">Rocky mountain columbine</name>
    <dbReference type="NCBI Taxonomy" id="218851"/>
    <lineage>
        <taxon>Eukaryota</taxon>
        <taxon>Viridiplantae</taxon>
        <taxon>Streptophyta</taxon>
        <taxon>Embryophyta</taxon>
        <taxon>Tracheophyta</taxon>
        <taxon>Spermatophyta</taxon>
        <taxon>Magnoliopsida</taxon>
        <taxon>Ranunculales</taxon>
        <taxon>Ranunculaceae</taxon>
        <taxon>Thalictroideae</taxon>
        <taxon>Aquilegia</taxon>
    </lineage>
</organism>
<evidence type="ECO:0000313" key="2">
    <source>
        <dbReference type="EMBL" id="PIA59010.1"/>
    </source>
</evidence>
<dbReference type="AlphaFoldDB" id="A0A2G5ETF9"/>
<dbReference type="Proteomes" id="UP000230069">
    <property type="component" value="Unassembled WGS sequence"/>
</dbReference>
<reference evidence="2 3" key="1">
    <citation type="submission" date="2017-09" db="EMBL/GenBank/DDBJ databases">
        <title>WGS assembly of Aquilegia coerulea Goldsmith.</title>
        <authorList>
            <person name="Hodges S."/>
            <person name="Kramer E."/>
            <person name="Nordborg M."/>
            <person name="Tomkins J."/>
            <person name="Borevitz J."/>
            <person name="Derieg N."/>
            <person name="Yan J."/>
            <person name="Mihaltcheva S."/>
            <person name="Hayes R.D."/>
            <person name="Rokhsar D."/>
        </authorList>
    </citation>
    <scope>NUCLEOTIDE SEQUENCE [LARGE SCALE GENOMIC DNA]</scope>
    <source>
        <strain evidence="3">cv. Goldsmith</strain>
    </source>
</reference>
<keyword evidence="1" id="KW-0472">Membrane</keyword>
<dbReference type="EMBL" id="KZ305021">
    <property type="protein sequence ID" value="PIA59010.1"/>
    <property type="molecule type" value="Genomic_DNA"/>
</dbReference>
<sequence length="102" mass="11721">MHTIEAPKKILVSIQSKCMLHFIFIVLVLKSFHKTSQVLSNKIALLSQCVEFKPSCEISYMKQGRSPFYCDTLTFLKSMEILKSYKLKFNSISPQYKCTSSS</sequence>
<evidence type="ECO:0000256" key="1">
    <source>
        <dbReference type="SAM" id="Phobius"/>
    </source>
</evidence>
<evidence type="ECO:0000313" key="3">
    <source>
        <dbReference type="Proteomes" id="UP000230069"/>
    </source>
</evidence>
<keyword evidence="3" id="KW-1185">Reference proteome</keyword>
<keyword evidence="1" id="KW-1133">Transmembrane helix</keyword>
<name>A0A2G5ETF9_AQUCA</name>
<protein>
    <submittedName>
        <fullName evidence="2">Uncharacterized protein</fullName>
    </submittedName>
</protein>
<dbReference type="InParanoid" id="A0A2G5ETF9"/>
<accession>A0A2G5ETF9</accession>
<feature type="transmembrane region" description="Helical" evidence="1">
    <location>
        <begin position="12"/>
        <end position="32"/>
    </location>
</feature>